<keyword evidence="1" id="KW-0614">Plasmid</keyword>
<evidence type="ECO:0000313" key="1">
    <source>
        <dbReference type="EMBL" id="BFO23161.1"/>
    </source>
</evidence>
<dbReference type="EMBL" id="AP035770">
    <property type="protein sequence ID" value="BFO23161.1"/>
    <property type="molecule type" value="Genomic_DNA"/>
</dbReference>
<protein>
    <submittedName>
        <fullName evidence="1">Uncharacterized protein</fullName>
    </submittedName>
</protein>
<sequence>MGEATVEGLLAGIPDDAEAFQGLGACWVEGAGGVQVALPGQPAAQWVVSGVLIVLGDVQVVVGVVVSAGRGQAAAPFGALGGQDP</sequence>
<reference evidence="1" key="1">
    <citation type="submission" date="2024-06" db="EMBL/GenBank/DDBJ databases">
        <authorList>
            <consortium name="consrtm"/>
            <person name="Uemura M."/>
            <person name="Terahara T."/>
        </authorList>
    </citation>
    <scope>NUCLEOTIDE SEQUENCE</scope>
    <source>
        <strain evidence="1">KM77-8</strain>
        <plasmid evidence="1">pKM77-8_2</plasmid>
    </source>
</reference>
<reference evidence="1" key="2">
    <citation type="submission" date="2024-07" db="EMBL/GenBank/DDBJ databases">
        <title>Streptomyces haneummycinica sp. nov., a new antibiotic-producing actinobacterium isolated from marine sediment.</title>
        <authorList>
            <person name="Uemura M."/>
            <person name="Hamada M."/>
            <person name="Hirano S."/>
            <person name="Kobayashi K."/>
            <person name="Ohshiro T."/>
            <person name="Kobayashi T."/>
            <person name="Terahara T."/>
        </authorList>
    </citation>
    <scope>NUCLEOTIDE SEQUENCE</scope>
    <source>
        <strain evidence="1">KM77-8</strain>
        <plasmid evidence="1">pKM77-8_2</plasmid>
    </source>
</reference>
<dbReference type="AlphaFoldDB" id="A0AAT9I0E8"/>
<geneLocation type="plasmid" evidence="1">
    <name>pKM77-8_2</name>
</geneLocation>
<organism evidence="1">
    <name type="scientific">Streptomyces haneummycinicus</name>
    <dbReference type="NCBI Taxonomy" id="3074435"/>
    <lineage>
        <taxon>Bacteria</taxon>
        <taxon>Bacillati</taxon>
        <taxon>Actinomycetota</taxon>
        <taxon>Actinomycetes</taxon>
        <taxon>Kitasatosporales</taxon>
        <taxon>Streptomycetaceae</taxon>
        <taxon>Streptomyces</taxon>
    </lineage>
</organism>
<proteinExistence type="predicted"/>
<accession>A0AAT9I0E8</accession>
<gene>
    <name evidence="1" type="ORF">SHKM778_95490</name>
</gene>
<name>A0AAT9I0E8_9ACTN</name>